<dbReference type="EMBL" id="OU015568">
    <property type="protein sequence ID" value="CAG5081624.1"/>
    <property type="molecule type" value="Genomic_DNA"/>
</dbReference>
<keyword evidence="2" id="KW-1185">Reference proteome</keyword>
<gene>
    <name evidence="1" type="ORF">OKIOD_LOCUS1484</name>
</gene>
<evidence type="ECO:0000313" key="1">
    <source>
        <dbReference type="EMBL" id="CAG5081624.1"/>
    </source>
</evidence>
<sequence>MKFSFIFFFVFSENIDGFPVLLLNKAYKECAKAVLLKKEAENQELDFSEIFGECNSMMKNIFSPKKTENSKPIESKNSTGALENTILGTLGQRVIASLGEPNWMKLEN</sequence>
<organism evidence="1 2">
    <name type="scientific">Oikopleura dioica</name>
    <name type="common">Tunicate</name>
    <dbReference type="NCBI Taxonomy" id="34765"/>
    <lineage>
        <taxon>Eukaryota</taxon>
        <taxon>Metazoa</taxon>
        <taxon>Chordata</taxon>
        <taxon>Tunicata</taxon>
        <taxon>Appendicularia</taxon>
        <taxon>Copelata</taxon>
        <taxon>Oikopleuridae</taxon>
        <taxon>Oikopleura</taxon>
    </lineage>
</organism>
<reference evidence="1 2" key="1">
    <citation type="submission" date="2021-04" db="EMBL/GenBank/DDBJ databases">
        <authorList>
            <person name="Bliznina A."/>
        </authorList>
    </citation>
    <scope>NUCLEOTIDE SEQUENCE [LARGE SCALE GENOMIC DNA]</scope>
</reference>
<accession>A0ABN7RMZ3</accession>
<name>A0ABN7RMZ3_OIKDI</name>
<protein>
    <submittedName>
        <fullName evidence="1">Oidioi.mRNA.OKI2018_I69.PAR.g9926.t1.cds</fullName>
    </submittedName>
</protein>
<evidence type="ECO:0000313" key="2">
    <source>
        <dbReference type="Proteomes" id="UP001158576"/>
    </source>
</evidence>
<dbReference type="Proteomes" id="UP001158576">
    <property type="component" value="Chromosome PAR"/>
</dbReference>
<proteinExistence type="predicted"/>